<dbReference type="Pfam" id="PF07696">
    <property type="entry name" value="7TMR-DISMED2"/>
    <property type="match status" value="1"/>
</dbReference>
<evidence type="ECO:0000259" key="3">
    <source>
        <dbReference type="PROSITE" id="PS50883"/>
    </source>
</evidence>
<protein>
    <recommendedName>
        <fullName evidence="3">EAL domain-containing protein</fullName>
    </recommendedName>
</protein>
<keyword evidence="1" id="KW-1133">Transmembrane helix</keyword>
<dbReference type="InterPro" id="IPR001633">
    <property type="entry name" value="EAL_dom"/>
</dbReference>
<reference evidence="5" key="1">
    <citation type="submission" date="2017-08" db="EMBL/GenBank/DDBJ databases">
        <title>Direct submision.</title>
        <authorList>
            <person name="Kim S.-J."/>
            <person name="Rhee S.-K."/>
        </authorList>
    </citation>
    <scope>NUCLEOTIDE SEQUENCE [LARGE SCALE GENOMIC DNA]</scope>
    <source>
        <strain evidence="5">GI5</strain>
    </source>
</reference>
<dbReference type="EMBL" id="CP022684">
    <property type="protein sequence ID" value="AUM12204.1"/>
    <property type="molecule type" value="Genomic_DNA"/>
</dbReference>
<keyword evidence="1" id="KW-0472">Membrane</keyword>
<feature type="transmembrane region" description="Helical" evidence="1">
    <location>
        <begin position="226"/>
        <end position="248"/>
    </location>
</feature>
<dbReference type="SMART" id="SM00052">
    <property type="entry name" value="EAL"/>
    <property type="match status" value="1"/>
</dbReference>
<dbReference type="SUPFAM" id="SSF141868">
    <property type="entry name" value="EAL domain-like"/>
    <property type="match status" value="1"/>
</dbReference>
<organism evidence="4 5">
    <name type="scientific">Ketobacter alkanivorans</name>
    <dbReference type="NCBI Taxonomy" id="1917421"/>
    <lineage>
        <taxon>Bacteria</taxon>
        <taxon>Pseudomonadati</taxon>
        <taxon>Pseudomonadota</taxon>
        <taxon>Gammaproteobacteria</taxon>
        <taxon>Pseudomonadales</taxon>
        <taxon>Ketobacteraceae</taxon>
        <taxon>Ketobacter</taxon>
    </lineage>
</organism>
<dbReference type="Gene3D" id="3.20.20.450">
    <property type="entry name" value="EAL domain"/>
    <property type="match status" value="1"/>
</dbReference>
<dbReference type="CDD" id="cd01948">
    <property type="entry name" value="EAL"/>
    <property type="match status" value="1"/>
</dbReference>
<dbReference type="Pfam" id="PF00990">
    <property type="entry name" value="GGDEF"/>
    <property type="match status" value="1"/>
</dbReference>
<dbReference type="PANTHER" id="PTHR33121:SF70">
    <property type="entry name" value="SIGNALING PROTEIN YKOW"/>
    <property type="match status" value="1"/>
</dbReference>
<feature type="transmembrane region" description="Helical" evidence="1">
    <location>
        <begin position="316"/>
        <end position="340"/>
    </location>
</feature>
<dbReference type="InterPro" id="IPR043128">
    <property type="entry name" value="Rev_trsase/Diguanyl_cyclase"/>
</dbReference>
<dbReference type="InterPro" id="IPR011622">
    <property type="entry name" value="7TMR_DISM_rcpt_extracell_dom2"/>
</dbReference>
<dbReference type="InterPro" id="IPR000160">
    <property type="entry name" value="GGDEF_dom"/>
</dbReference>
<evidence type="ECO:0000256" key="1">
    <source>
        <dbReference type="SAM" id="Phobius"/>
    </source>
</evidence>
<keyword evidence="1" id="KW-0812">Transmembrane</keyword>
<feature type="signal peptide" evidence="2">
    <location>
        <begin position="1"/>
        <end position="34"/>
    </location>
</feature>
<dbReference type="InterPro" id="IPR050706">
    <property type="entry name" value="Cyclic-di-GMP_PDE-like"/>
</dbReference>
<feature type="transmembrane region" description="Helical" evidence="1">
    <location>
        <begin position="347"/>
        <end position="367"/>
    </location>
</feature>
<dbReference type="InterPro" id="IPR029787">
    <property type="entry name" value="Nucleotide_cyclase"/>
</dbReference>
<dbReference type="Gene3D" id="2.60.40.2380">
    <property type="match status" value="1"/>
</dbReference>
<accession>A0A2K9LN34</accession>
<evidence type="ECO:0000256" key="2">
    <source>
        <dbReference type="SAM" id="SignalP"/>
    </source>
</evidence>
<proteinExistence type="predicted"/>
<feature type="transmembrane region" description="Helical" evidence="1">
    <location>
        <begin position="197"/>
        <end position="219"/>
    </location>
</feature>
<dbReference type="Proteomes" id="UP000235116">
    <property type="component" value="Chromosome"/>
</dbReference>
<feature type="domain" description="EAL" evidence="3">
    <location>
        <begin position="612"/>
        <end position="865"/>
    </location>
</feature>
<dbReference type="Pfam" id="PF07695">
    <property type="entry name" value="7TMR-DISM_7TM"/>
    <property type="match status" value="1"/>
</dbReference>
<sequence>MNGFNFSTRTWKRPCRFGSLLLAGFFLASFSLYAATSQADEPNYDYYNLNAFLSYVIDDGKELLPSDALAQSEWVRNTGGEVLNFGFVDYAVWLKLSLDLTTYQSNRWHLVIPYPLLQDVEVFAFSEQSRKLLWRSNLREIRQDPKTFRSNNINFPIPDELSGKVDFLLRIESTTSLQMPVELWTVEYLVARQNMEALLWGLYFGVIVALLLYNSFLFISMGDKTYGYYVMTLVSLVMLMLAISGLGARYLWANPELTGYVLPVSACLALFWLLCFSLSFLSNDCLKPWLRLAMKAMCVGNLLVAGYVMYAPESGAFLAGCVGVISMVLVLVAGVGSLFSGVEIARYFVFATAAFVLGTSLYLANIFGWVAPSRLTNHAFQGGSMLEALLFSFALAHRIKEERRHKLIAMEKMKAAQYATVQVQEQALEQALHDPITKFPNDAFLLNRLGELIDHRSGCDSFALVLFSFPQFKEISSSMGRRLAEDLFSKVAIRVNSELCGDIQSIAVETSQRFFVSVTEFGSLAFLVKMGEGYRSVHDFVDHLMHLRETAFDVGGMSTRLKAFCGIATYPRHGDRADLLVQHASAARDYCSRTPEDVTIYSSDIDAYGRRRLAIVGELINAISARDLELYLQPQFDCRSNRLCGAEVLLRWNSEKFGVVSPVEFIEVAEEAGLMPELTRFVIEESFTVLRSFNENGHILTLSINLSIQNLMEAKLISFVTAMADKYMINLSEVVFEVTETTTSDNFETVIENLNQLASTGCSIALDDYGTGYSSLAYLSRLPIHELKIDRSFISQMGRNDSDYRIVENTVKLARALQIQTVAEGVEDQDTLTSVTRLGCDRVQGFHLAKPMPVSQFRDWVLRRAS</sequence>
<keyword evidence="5" id="KW-1185">Reference proteome</keyword>
<dbReference type="Gene3D" id="3.30.70.270">
    <property type="match status" value="1"/>
</dbReference>
<feature type="transmembrane region" description="Helical" evidence="1">
    <location>
        <begin position="292"/>
        <end position="310"/>
    </location>
</feature>
<gene>
    <name evidence="4" type="ORF">Kalk_07180</name>
</gene>
<name>A0A2K9LN34_9GAMM</name>
<dbReference type="InterPro" id="IPR035919">
    <property type="entry name" value="EAL_sf"/>
</dbReference>
<dbReference type="SUPFAM" id="SSF55073">
    <property type="entry name" value="Nucleotide cyclase"/>
    <property type="match status" value="1"/>
</dbReference>
<dbReference type="AlphaFoldDB" id="A0A2K9LN34"/>
<evidence type="ECO:0000313" key="5">
    <source>
        <dbReference type="Proteomes" id="UP000235116"/>
    </source>
</evidence>
<feature type="chain" id="PRO_5014668997" description="EAL domain-containing protein" evidence="2">
    <location>
        <begin position="35"/>
        <end position="866"/>
    </location>
</feature>
<dbReference type="PANTHER" id="PTHR33121">
    <property type="entry name" value="CYCLIC DI-GMP PHOSPHODIESTERASE PDEF"/>
    <property type="match status" value="1"/>
</dbReference>
<keyword evidence="2" id="KW-0732">Signal</keyword>
<feature type="transmembrane region" description="Helical" evidence="1">
    <location>
        <begin position="260"/>
        <end position="280"/>
    </location>
</feature>
<dbReference type="InterPro" id="IPR011623">
    <property type="entry name" value="7TMR_DISM_rcpt_extracell_dom1"/>
</dbReference>
<dbReference type="SMART" id="SM00267">
    <property type="entry name" value="GGDEF"/>
    <property type="match status" value="1"/>
</dbReference>
<dbReference type="PROSITE" id="PS50883">
    <property type="entry name" value="EAL"/>
    <property type="match status" value="1"/>
</dbReference>
<dbReference type="KEGG" id="kak:Kalk_07180"/>
<dbReference type="GO" id="GO:0071111">
    <property type="term" value="F:cyclic-guanylate-specific phosphodiesterase activity"/>
    <property type="evidence" value="ECO:0007669"/>
    <property type="project" value="InterPro"/>
</dbReference>
<dbReference type="Pfam" id="PF00563">
    <property type="entry name" value="EAL"/>
    <property type="match status" value="1"/>
</dbReference>
<evidence type="ECO:0000313" key="4">
    <source>
        <dbReference type="EMBL" id="AUM12204.1"/>
    </source>
</evidence>